<protein>
    <submittedName>
        <fullName evidence="1">Uncharacterized protein</fullName>
    </submittedName>
</protein>
<evidence type="ECO:0000313" key="2">
    <source>
        <dbReference type="Proteomes" id="UP000324222"/>
    </source>
</evidence>
<dbReference type="Proteomes" id="UP000324222">
    <property type="component" value="Unassembled WGS sequence"/>
</dbReference>
<gene>
    <name evidence="1" type="ORF">E2C01_035123</name>
</gene>
<name>A0A5B7F8A7_PORTR</name>
<accession>A0A5B7F8A7</accession>
<comment type="caution">
    <text evidence="1">The sequence shown here is derived from an EMBL/GenBank/DDBJ whole genome shotgun (WGS) entry which is preliminary data.</text>
</comment>
<reference evidence="1 2" key="1">
    <citation type="submission" date="2019-05" db="EMBL/GenBank/DDBJ databases">
        <title>Another draft genome of Portunus trituberculatus and its Hox gene families provides insights of decapod evolution.</title>
        <authorList>
            <person name="Jeong J.-H."/>
            <person name="Song I."/>
            <person name="Kim S."/>
            <person name="Choi T."/>
            <person name="Kim D."/>
            <person name="Ryu S."/>
            <person name="Kim W."/>
        </authorList>
    </citation>
    <scope>NUCLEOTIDE SEQUENCE [LARGE SCALE GENOMIC DNA]</scope>
    <source>
        <tissue evidence="1">Muscle</tissue>
    </source>
</reference>
<dbReference type="AlphaFoldDB" id="A0A5B7F8A7"/>
<keyword evidence="2" id="KW-1185">Reference proteome</keyword>
<dbReference type="EMBL" id="VSRR010005090">
    <property type="protein sequence ID" value="MPC41526.1"/>
    <property type="molecule type" value="Genomic_DNA"/>
</dbReference>
<organism evidence="1 2">
    <name type="scientific">Portunus trituberculatus</name>
    <name type="common">Swimming crab</name>
    <name type="synonym">Neptunus trituberculatus</name>
    <dbReference type="NCBI Taxonomy" id="210409"/>
    <lineage>
        <taxon>Eukaryota</taxon>
        <taxon>Metazoa</taxon>
        <taxon>Ecdysozoa</taxon>
        <taxon>Arthropoda</taxon>
        <taxon>Crustacea</taxon>
        <taxon>Multicrustacea</taxon>
        <taxon>Malacostraca</taxon>
        <taxon>Eumalacostraca</taxon>
        <taxon>Eucarida</taxon>
        <taxon>Decapoda</taxon>
        <taxon>Pleocyemata</taxon>
        <taxon>Brachyura</taxon>
        <taxon>Eubrachyura</taxon>
        <taxon>Portunoidea</taxon>
        <taxon>Portunidae</taxon>
        <taxon>Portuninae</taxon>
        <taxon>Portunus</taxon>
    </lineage>
</organism>
<proteinExistence type="predicted"/>
<sequence>MFSWVGVHVFCIIRIEGTRLRTKLIISAFENLLDSLPTQEDETLKNTGIAGTKADTISGFTALILDHVTDQLGP</sequence>
<evidence type="ECO:0000313" key="1">
    <source>
        <dbReference type="EMBL" id="MPC41526.1"/>
    </source>
</evidence>